<sequence>MRAHTEIVLSGIPTPTPLHARLQPDRHRDWNPDDLRLFFPRRFKAYGKPIIPRPPKFFRPPISPSFCFPLDLLMAGIVRVCMCFPRLCFSLSLLHFLRGVLWMDGWMGSATNMNDIRKRGFGFLICFFFLVNWKEMPEGDIFNSREEGMKEERGCVREGEKDEMKMES</sequence>
<evidence type="ECO:0000313" key="2">
    <source>
        <dbReference type="EMBL" id="KAF2010501.1"/>
    </source>
</evidence>
<reference evidence="2" key="1">
    <citation type="journal article" date="2020" name="Stud. Mycol.">
        <title>101 Dothideomycetes genomes: a test case for predicting lifestyles and emergence of pathogens.</title>
        <authorList>
            <person name="Haridas S."/>
            <person name="Albert R."/>
            <person name="Binder M."/>
            <person name="Bloem J."/>
            <person name="Labutti K."/>
            <person name="Salamov A."/>
            <person name="Andreopoulos B."/>
            <person name="Baker S."/>
            <person name="Barry K."/>
            <person name="Bills G."/>
            <person name="Bluhm B."/>
            <person name="Cannon C."/>
            <person name="Castanera R."/>
            <person name="Culley D."/>
            <person name="Daum C."/>
            <person name="Ezra D."/>
            <person name="Gonzalez J."/>
            <person name="Henrissat B."/>
            <person name="Kuo A."/>
            <person name="Liang C."/>
            <person name="Lipzen A."/>
            <person name="Lutzoni F."/>
            <person name="Magnuson J."/>
            <person name="Mondo S."/>
            <person name="Nolan M."/>
            <person name="Ohm R."/>
            <person name="Pangilinan J."/>
            <person name="Park H.-J."/>
            <person name="Ramirez L."/>
            <person name="Alfaro M."/>
            <person name="Sun H."/>
            <person name="Tritt A."/>
            <person name="Yoshinaga Y."/>
            <person name="Zwiers L.-H."/>
            <person name="Turgeon B."/>
            <person name="Goodwin S."/>
            <person name="Spatafora J."/>
            <person name="Crous P."/>
            <person name="Grigoriev I."/>
        </authorList>
    </citation>
    <scope>NUCLEOTIDE SEQUENCE</scope>
    <source>
        <strain evidence="2">CBS 175.79</strain>
    </source>
</reference>
<name>A0A6A5XC84_9PLEO</name>
<evidence type="ECO:0000313" key="3">
    <source>
        <dbReference type="Proteomes" id="UP000799778"/>
    </source>
</evidence>
<protein>
    <submittedName>
        <fullName evidence="2">Uncharacterized protein</fullName>
    </submittedName>
</protein>
<keyword evidence="3" id="KW-1185">Reference proteome</keyword>
<proteinExistence type="predicted"/>
<organism evidence="2 3">
    <name type="scientific">Aaosphaeria arxii CBS 175.79</name>
    <dbReference type="NCBI Taxonomy" id="1450172"/>
    <lineage>
        <taxon>Eukaryota</taxon>
        <taxon>Fungi</taxon>
        <taxon>Dikarya</taxon>
        <taxon>Ascomycota</taxon>
        <taxon>Pezizomycotina</taxon>
        <taxon>Dothideomycetes</taxon>
        <taxon>Pleosporomycetidae</taxon>
        <taxon>Pleosporales</taxon>
        <taxon>Pleosporales incertae sedis</taxon>
        <taxon>Aaosphaeria</taxon>
    </lineage>
</organism>
<dbReference type="Proteomes" id="UP000799778">
    <property type="component" value="Unassembled WGS sequence"/>
</dbReference>
<dbReference type="AlphaFoldDB" id="A0A6A5XC84"/>
<feature type="region of interest" description="Disordered" evidence="1">
    <location>
        <begin position="149"/>
        <end position="168"/>
    </location>
</feature>
<accession>A0A6A5XC84</accession>
<dbReference type="EMBL" id="ML978076">
    <property type="protein sequence ID" value="KAF2010501.1"/>
    <property type="molecule type" value="Genomic_DNA"/>
</dbReference>
<evidence type="ECO:0000256" key="1">
    <source>
        <dbReference type="SAM" id="MobiDB-lite"/>
    </source>
</evidence>
<gene>
    <name evidence="2" type="ORF">BU24DRAFT_59440</name>
</gene>
<dbReference type="RefSeq" id="XP_033378840.1">
    <property type="nucleotide sequence ID" value="XM_033534452.1"/>
</dbReference>
<dbReference type="GeneID" id="54291849"/>